<evidence type="ECO:0000256" key="2">
    <source>
        <dbReference type="ARBA" id="ARBA00022606"/>
    </source>
</evidence>
<feature type="domain" description="Arrestin C-terminal-like" evidence="3">
    <location>
        <begin position="184"/>
        <end position="325"/>
    </location>
</feature>
<evidence type="ECO:0000256" key="1">
    <source>
        <dbReference type="ARBA" id="ARBA00005298"/>
    </source>
</evidence>
<keyword evidence="5" id="KW-1185">Reference proteome</keyword>
<organism evidence="4 5">
    <name type="scientific">Drosophila virilis</name>
    <name type="common">Fruit fly</name>
    <dbReference type="NCBI Taxonomy" id="7244"/>
    <lineage>
        <taxon>Eukaryota</taxon>
        <taxon>Metazoa</taxon>
        <taxon>Ecdysozoa</taxon>
        <taxon>Arthropoda</taxon>
        <taxon>Hexapoda</taxon>
        <taxon>Insecta</taxon>
        <taxon>Pterygota</taxon>
        <taxon>Neoptera</taxon>
        <taxon>Endopterygota</taxon>
        <taxon>Diptera</taxon>
        <taxon>Brachycera</taxon>
        <taxon>Muscomorpha</taxon>
        <taxon>Ephydroidea</taxon>
        <taxon>Drosophilidae</taxon>
        <taxon>Drosophila</taxon>
    </lineage>
</organism>
<dbReference type="KEGG" id="dvi:6632497"/>
<dbReference type="Pfam" id="PF00339">
    <property type="entry name" value="Arrestin_N"/>
    <property type="match status" value="1"/>
</dbReference>
<dbReference type="OMA" id="YFAKIDY"/>
<dbReference type="PANTHER" id="PTHR11188:SF167">
    <property type="entry name" value="ARRESTIN C-TERMINAL-LIKE DOMAIN-CONTAINING PROTEIN-RELATED"/>
    <property type="match status" value="1"/>
</dbReference>
<dbReference type="eggNOG" id="KOG3780">
    <property type="taxonomic scope" value="Eukaryota"/>
</dbReference>
<dbReference type="InterPro" id="IPR050357">
    <property type="entry name" value="Arrestin_domain-protein"/>
</dbReference>
<dbReference type="OrthoDB" id="7785529at2759"/>
<dbReference type="PhylomeDB" id="B4M4K1"/>
<dbReference type="Pfam" id="PF02752">
    <property type="entry name" value="Arrestin_C"/>
    <property type="match status" value="1"/>
</dbReference>
<dbReference type="SUPFAM" id="SSF81296">
    <property type="entry name" value="E set domains"/>
    <property type="match status" value="2"/>
</dbReference>
<sequence length="422" mass="47016">MNQICDLHLERPSGVYYAGETVNGQIYLTLPERALIKAIALESNGYACSSWLKPQKQKKQKSRGKPQVLKPPIAFGQRVDYFAKVDYFVGSEAALPQLMAAGAYRYDFSVQLPQSCPSSYEGAHGHIRYTLQLSLQRSAELPPEPALTRQLQVLQRSELNQQPGQMLTPCEVTALEQTPSLKFWQRPLQLQLDIPRTGYEPGMGISVHVRLHNAQQLPLKAIIYKLNLVSTHVGRQQDKPKHVASQVERRYLVSSSHQLNTCPRNELLNFQHLHTLQVPQTPPSLSAAACACLQLSYEVEVLVQTNLPDRFIAAQLPIIIYQTPTMQAGLKPDSGMSRSLGELQAVGVAGAPNPTPEAGNFATAAPNLSASMNSLASNFREAEFMVATNLNRDKHAMSGEQIDFRPRYLYYEMEHAETEKVL</sequence>
<gene>
    <name evidence="4" type="primary">Dvir\GJ10219</name>
    <name evidence="4" type="ORF">Dvir_GJ10219</name>
</gene>
<accession>B4M4K1</accession>
<dbReference type="Gene3D" id="2.60.40.640">
    <property type="match status" value="2"/>
</dbReference>
<reference evidence="4 5" key="1">
    <citation type="journal article" date="2007" name="Nature">
        <title>Evolution of genes and genomes on the Drosophila phylogeny.</title>
        <authorList>
            <consortium name="Drosophila 12 Genomes Consortium"/>
            <person name="Clark A.G."/>
            <person name="Eisen M.B."/>
            <person name="Smith D.R."/>
            <person name="Bergman C.M."/>
            <person name="Oliver B."/>
            <person name="Markow T.A."/>
            <person name="Kaufman T.C."/>
            <person name="Kellis M."/>
            <person name="Gelbart W."/>
            <person name="Iyer V.N."/>
            <person name="Pollard D.A."/>
            <person name="Sackton T.B."/>
            <person name="Larracuente A.M."/>
            <person name="Singh N.D."/>
            <person name="Abad J.P."/>
            <person name="Abt D.N."/>
            <person name="Adryan B."/>
            <person name="Aguade M."/>
            <person name="Akashi H."/>
            <person name="Anderson W.W."/>
            <person name="Aquadro C.F."/>
            <person name="Ardell D.H."/>
            <person name="Arguello R."/>
            <person name="Artieri C.G."/>
            <person name="Barbash D.A."/>
            <person name="Barker D."/>
            <person name="Barsanti P."/>
            <person name="Batterham P."/>
            <person name="Batzoglou S."/>
            <person name="Begun D."/>
            <person name="Bhutkar A."/>
            <person name="Blanco E."/>
            <person name="Bosak S.A."/>
            <person name="Bradley R.K."/>
            <person name="Brand A.D."/>
            <person name="Brent M.R."/>
            <person name="Brooks A.N."/>
            <person name="Brown R.H."/>
            <person name="Butlin R.K."/>
            <person name="Caggese C."/>
            <person name="Calvi B.R."/>
            <person name="Bernardo de Carvalho A."/>
            <person name="Caspi A."/>
            <person name="Castrezana S."/>
            <person name="Celniker S.E."/>
            <person name="Chang J.L."/>
            <person name="Chapple C."/>
            <person name="Chatterji S."/>
            <person name="Chinwalla A."/>
            <person name="Civetta A."/>
            <person name="Clifton S.W."/>
            <person name="Comeron J.M."/>
            <person name="Costello J.C."/>
            <person name="Coyne J.A."/>
            <person name="Daub J."/>
            <person name="David R.G."/>
            <person name="Delcher A.L."/>
            <person name="Delehaunty K."/>
            <person name="Do C.B."/>
            <person name="Ebling H."/>
            <person name="Edwards K."/>
            <person name="Eickbush T."/>
            <person name="Evans J.D."/>
            <person name="Filipski A."/>
            <person name="Findeiss S."/>
            <person name="Freyhult E."/>
            <person name="Fulton L."/>
            <person name="Fulton R."/>
            <person name="Garcia A.C."/>
            <person name="Gardiner A."/>
            <person name="Garfield D.A."/>
            <person name="Garvin B.E."/>
            <person name="Gibson G."/>
            <person name="Gilbert D."/>
            <person name="Gnerre S."/>
            <person name="Godfrey J."/>
            <person name="Good R."/>
            <person name="Gotea V."/>
            <person name="Gravely B."/>
            <person name="Greenberg A.J."/>
            <person name="Griffiths-Jones S."/>
            <person name="Gross S."/>
            <person name="Guigo R."/>
            <person name="Gustafson E.A."/>
            <person name="Haerty W."/>
            <person name="Hahn M.W."/>
            <person name="Halligan D.L."/>
            <person name="Halpern A.L."/>
            <person name="Halter G.M."/>
            <person name="Han M.V."/>
            <person name="Heger A."/>
            <person name="Hillier L."/>
            <person name="Hinrichs A.S."/>
            <person name="Holmes I."/>
            <person name="Hoskins R.A."/>
            <person name="Hubisz M.J."/>
            <person name="Hultmark D."/>
            <person name="Huntley M.A."/>
            <person name="Jaffe D.B."/>
            <person name="Jagadeeshan S."/>
            <person name="Jeck W.R."/>
            <person name="Johnson J."/>
            <person name="Jones C.D."/>
            <person name="Jordan W.C."/>
            <person name="Karpen G.H."/>
            <person name="Kataoka E."/>
            <person name="Keightley P.D."/>
            <person name="Kheradpour P."/>
            <person name="Kirkness E.F."/>
            <person name="Koerich L.B."/>
            <person name="Kristiansen K."/>
            <person name="Kudrna D."/>
            <person name="Kulathinal R.J."/>
            <person name="Kumar S."/>
            <person name="Kwok R."/>
            <person name="Lander E."/>
            <person name="Langley C.H."/>
            <person name="Lapoint R."/>
            <person name="Lazzaro B.P."/>
            <person name="Lee S.J."/>
            <person name="Levesque L."/>
            <person name="Li R."/>
            <person name="Lin C.F."/>
            <person name="Lin M.F."/>
            <person name="Lindblad-Toh K."/>
            <person name="Llopart A."/>
            <person name="Long M."/>
            <person name="Low L."/>
            <person name="Lozovsky E."/>
            <person name="Lu J."/>
            <person name="Luo M."/>
            <person name="Machado C.A."/>
            <person name="Makalowski W."/>
            <person name="Marzo M."/>
            <person name="Matsuda M."/>
            <person name="Matzkin L."/>
            <person name="McAllister B."/>
            <person name="McBride C.S."/>
            <person name="McKernan B."/>
            <person name="McKernan K."/>
            <person name="Mendez-Lago M."/>
            <person name="Minx P."/>
            <person name="Mollenhauer M.U."/>
            <person name="Montooth K."/>
            <person name="Mount S.M."/>
            <person name="Mu X."/>
            <person name="Myers E."/>
            <person name="Negre B."/>
            <person name="Newfeld S."/>
            <person name="Nielsen R."/>
            <person name="Noor M.A."/>
            <person name="O'Grady P."/>
            <person name="Pachter L."/>
            <person name="Papaceit M."/>
            <person name="Parisi M.J."/>
            <person name="Parisi M."/>
            <person name="Parts L."/>
            <person name="Pedersen J.S."/>
            <person name="Pesole G."/>
            <person name="Phillippy A.M."/>
            <person name="Ponting C.P."/>
            <person name="Pop M."/>
            <person name="Porcelli D."/>
            <person name="Powell J.R."/>
            <person name="Prohaska S."/>
            <person name="Pruitt K."/>
            <person name="Puig M."/>
            <person name="Quesneville H."/>
            <person name="Ram K.R."/>
            <person name="Rand D."/>
            <person name="Rasmussen M.D."/>
            <person name="Reed L.K."/>
            <person name="Reenan R."/>
            <person name="Reily A."/>
            <person name="Remington K.A."/>
            <person name="Rieger T.T."/>
            <person name="Ritchie M.G."/>
            <person name="Robin C."/>
            <person name="Rogers Y.H."/>
            <person name="Rohde C."/>
            <person name="Rozas J."/>
            <person name="Rubenfield M.J."/>
            <person name="Ruiz A."/>
            <person name="Russo S."/>
            <person name="Salzberg S.L."/>
            <person name="Sanchez-Gracia A."/>
            <person name="Saranga D.J."/>
            <person name="Sato H."/>
            <person name="Schaeffer S.W."/>
            <person name="Schatz M.C."/>
            <person name="Schlenke T."/>
            <person name="Schwartz R."/>
            <person name="Segarra C."/>
            <person name="Singh R.S."/>
            <person name="Sirot L."/>
            <person name="Sirota M."/>
            <person name="Sisneros N.B."/>
            <person name="Smith C.D."/>
            <person name="Smith T.F."/>
            <person name="Spieth J."/>
            <person name="Stage D.E."/>
            <person name="Stark A."/>
            <person name="Stephan W."/>
            <person name="Strausberg R.L."/>
            <person name="Strempel S."/>
            <person name="Sturgill D."/>
            <person name="Sutton G."/>
            <person name="Sutton G.G."/>
            <person name="Tao W."/>
            <person name="Teichmann S."/>
            <person name="Tobari Y.N."/>
            <person name="Tomimura Y."/>
            <person name="Tsolas J.M."/>
            <person name="Valente V.L."/>
            <person name="Venter E."/>
            <person name="Venter J.C."/>
            <person name="Vicario S."/>
            <person name="Vieira F.G."/>
            <person name="Vilella A.J."/>
            <person name="Villasante A."/>
            <person name="Walenz B."/>
            <person name="Wang J."/>
            <person name="Wasserman M."/>
            <person name="Watts T."/>
            <person name="Wilson D."/>
            <person name="Wilson R.K."/>
            <person name="Wing R.A."/>
            <person name="Wolfner M.F."/>
            <person name="Wong A."/>
            <person name="Wong G.K."/>
            <person name="Wu C.I."/>
            <person name="Wu G."/>
            <person name="Yamamoto D."/>
            <person name="Yang H.P."/>
            <person name="Yang S.P."/>
            <person name="Yorke J.A."/>
            <person name="Yoshida K."/>
            <person name="Zdobnov E."/>
            <person name="Zhang P."/>
            <person name="Zhang Y."/>
            <person name="Zimin A.V."/>
            <person name="Baldwin J."/>
            <person name="Abdouelleil A."/>
            <person name="Abdulkadir J."/>
            <person name="Abebe A."/>
            <person name="Abera B."/>
            <person name="Abreu J."/>
            <person name="Acer S.C."/>
            <person name="Aftuck L."/>
            <person name="Alexander A."/>
            <person name="An P."/>
            <person name="Anderson E."/>
            <person name="Anderson S."/>
            <person name="Arachi H."/>
            <person name="Azer M."/>
            <person name="Bachantsang P."/>
            <person name="Barry A."/>
            <person name="Bayul T."/>
            <person name="Berlin A."/>
            <person name="Bessette D."/>
            <person name="Bloom T."/>
            <person name="Blye J."/>
            <person name="Boguslavskiy L."/>
            <person name="Bonnet C."/>
            <person name="Boukhgalter B."/>
            <person name="Bourzgui I."/>
            <person name="Brown A."/>
            <person name="Cahill P."/>
            <person name="Channer S."/>
            <person name="Cheshatsang Y."/>
            <person name="Chuda L."/>
            <person name="Citroen M."/>
            <person name="Collymore A."/>
            <person name="Cooke P."/>
            <person name="Costello M."/>
            <person name="D'Aco K."/>
            <person name="Daza R."/>
            <person name="De Haan G."/>
            <person name="DeGray S."/>
            <person name="DeMaso C."/>
            <person name="Dhargay N."/>
            <person name="Dooley K."/>
            <person name="Dooley E."/>
            <person name="Doricent M."/>
            <person name="Dorje P."/>
            <person name="Dorjee K."/>
            <person name="Dupes A."/>
            <person name="Elong R."/>
            <person name="Falk J."/>
            <person name="Farina A."/>
            <person name="Faro S."/>
            <person name="Ferguson D."/>
            <person name="Fisher S."/>
            <person name="Foley C.D."/>
            <person name="Franke A."/>
            <person name="Friedrich D."/>
            <person name="Gadbois L."/>
            <person name="Gearin G."/>
            <person name="Gearin C.R."/>
            <person name="Giannoukos G."/>
            <person name="Goode T."/>
            <person name="Graham J."/>
            <person name="Grandbois E."/>
            <person name="Grewal S."/>
            <person name="Gyaltsen K."/>
            <person name="Hafez N."/>
            <person name="Hagos B."/>
            <person name="Hall J."/>
            <person name="Henson C."/>
            <person name="Hollinger A."/>
            <person name="Honan T."/>
            <person name="Huard M.D."/>
            <person name="Hughes L."/>
            <person name="Hurhula B."/>
            <person name="Husby M.E."/>
            <person name="Kamat A."/>
            <person name="Kanga B."/>
            <person name="Kashin S."/>
            <person name="Khazanovich D."/>
            <person name="Kisner P."/>
            <person name="Lance K."/>
            <person name="Lara M."/>
            <person name="Lee W."/>
            <person name="Lennon N."/>
            <person name="Letendre F."/>
            <person name="LeVine R."/>
            <person name="Lipovsky A."/>
            <person name="Liu X."/>
            <person name="Liu J."/>
            <person name="Liu S."/>
            <person name="Lokyitsang T."/>
            <person name="Lokyitsang Y."/>
            <person name="Lubonja R."/>
            <person name="Lui A."/>
            <person name="MacDonald P."/>
            <person name="Magnisalis V."/>
            <person name="Maru K."/>
            <person name="Matthews C."/>
            <person name="McCusker W."/>
            <person name="McDonough S."/>
            <person name="Mehta T."/>
            <person name="Meldrim J."/>
            <person name="Meneus L."/>
            <person name="Mihai O."/>
            <person name="Mihalev A."/>
            <person name="Mihova T."/>
            <person name="Mittelman R."/>
            <person name="Mlenga V."/>
            <person name="Montmayeur A."/>
            <person name="Mulrain L."/>
            <person name="Navidi A."/>
            <person name="Naylor J."/>
            <person name="Negash T."/>
            <person name="Nguyen T."/>
            <person name="Nguyen N."/>
            <person name="Nicol R."/>
            <person name="Norbu C."/>
            <person name="Norbu N."/>
            <person name="Novod N."/>
            <person name="O'Neill B."/>
            <person name="Osman S."/>
            <person name="Markiewicz E."/>
            <person name="Oyono O.L."/>
            <person name="Patti C."/>
            <person name="Phunkhang P."/>
            <person name="Pierre F."/>
            <person name="Priest M."/>
            <person name="Raghuraman S."/>
            <person name="Rege F."/>
            <person name="Reyes R."/>
            <person name="Rise C."/>
            <person name="Rogov P."/>
            <person name="Ross K."/>
            <person name="Ryan E."/>
            <person name="Settipalli S."/>
            <person name="Shea T."/>
            <person name="Sherpa N."/>
            <person name="Shi L."/>
            <person name="Shih D."/>
            <person name="Sparrow T."/>
            <person name="Spaulding J."/>
            <person name="Stalker J."/>
            <person name="Stange-Thomann N."/>
            <person name="Stavropoulos S."/>
            <person name="Stone C."/>
            <person name="Strader C."/>
            <person name="Tesfaye S."/>
            <person name="Thomson T."/>
            <person name="Thoulutsang Y."/>
            <person name="Thoulutsang D."/>
            <person name="Topham K."/>
            <person name="Topping I."/>
            <person name="Tsamla T."/>
            <person name="Vassiliev H."/>
            <person name="Vo A."/>
            <person name="Wangchuk T."/>
            <person name="Wangdi T."/>
            <person name="Weiand M."/>
            <person name="Wilkinson J."/>
            <person name="Wilson A."/>
            <person name="Yadav S."/>
            <person name="Young G."/>
            <person name="Yu Q."/>
            <person name="Zembek L."/>
            <person name="Zhong D."/>
            <person name="Zimmer A."/>
            <person name="Zwirko Z."/>
            <person name="Jaffe D.B."/>
            <person name="Alvarez P."/>
            <person name="Brockman W."/>
            <person name="Butler J."/>
            <person name="Chin C."/>
            <person name="Gnerre S."/>
            <person name="Grabherr M."/>
            <person name="Kleber M."/>
            <person name="Mauceli E."/>
            <person name="MacCallum I."/>
        </authorList>
    </citation>
    <scope>NUCLEOTIDE SEQUENCE [LARGE SCALE GENOMIC DNA]</scope>
    <source>
        <strain evidence="5">Tucson 15010-1051.87</strain>
    </source>
</reference>
<dbReference type="GO" id="GO:0005737">
    <property type="term" value="C:cytoplasm"/>
    <property type="evidence" value="ECO:0007669"/>
    <property type="project" value="TreeGrafter"/>
</dbReference>
<comment type="similarity">
    <text evidence="1">Belongs to the arrestin family.</text>
</comment>
<evidence type="ECO:0000313" key="4">
    <source>
        <dbReference type="EMBL" id="EDW59562.1"/>
    </source>
</evidence>
<dbReference type="FunCoup" id="B4M4K1">
    <property type="interactions" value="10"/>
</dbReference>
<dbReference type="SMR" id="B4M4K1"/>
<dbReference type="HOGENOM" id="CLU_683845_0_0_1"/>
<dbReference type="EMBL" id="CH940652">
    <property type="protein sequence ID" value="EDW59562.1"/>
    <property type="molecule type" value="Genomic_DNA"/>
</dbReference>
<dbReference type="GO" id="GO:0015031">
    <property type="term" value="P:protein transport"/>
    <property type="evidence" value="ECO:0007669"/>
    <property type="project" value="TreeGrafter"/>
</dbReference>
<dbReference type="SMART" id="SM01017">
    <property type="entry name" value="Arrestin_C"/>
    <property type="match status" value="1"/>
</dbReference>
<name>B4M4K1_DROVI</name>
<dbReference type="AlphaFoldDB" id="B4M4K1"/>
<dbReference type="InterPro" id="IPR014756">
    <property type="entry name" value="Ig_E-set"/>
</dbReference>
<dbReference type="PANTHER" id="PTHR11188">
    <property type="entry name" value="ARRESTIN DOMAIN CONTAINING PROTEIN"/>
    <property type="match status" value="1"/>
</dbReference>
<keyword evidence="2" id="KW-0716">Sensory transduction</keyword>
<dbReference type="Proteomes" id="UP000008792">
    <property type="component" value="Unassembled WGS sequence"/>
</dbReference>
<evidence type="ECO:0000313" key="5">
    <source>
        <dbReference type="Proteomes" id="UP000008792"/>
    </source>
</evidence>
<proteinExistence type="inferred from homology"/>
<dbReference type="InterPro" id="IPR011022">
    <property type="entry name" value="Arrestin_C-like"/>
</dbReference>
<protein>
    <recommendedName>
        <fullName evidence="3">Arrestin C-terminal-like domain-containing protein</fullName>
    </recommendedName>
</protein>
<evidence type="ECO:0000259" key="3">
    <source>
        <dbReference type="SMART" id="SM01017"/>
    </source>
</evidence>
<dbReference type="InterPro" id="IPR011021">
    <property type="entry name" value="Arrestin-like_N"/>
</dbReference>
<dbReference type="InterPro" id="IPR014752">
    <property type="entry name" value="Arrestin-like_C"/>
</dbReference>
<dbReference type="InParanoid" id="B4M4K1"/>